<sequence length="403" mass="43900">MSDKQQQFQQIFEKVLSGQHIEEAEAMLTAEMIFEGELSHIQTAGILTALRVKTETALEIKAFAKMMRQKCSRVDTGGEDVADIVGTGGDRSGTINVSTTSALVVAAAGVKVAKHGNRSVSSLSGSADLLENWGSISDCHRSPRVLCLQQAGITFMFAPLFHPLIKNVLPVRRELKIRTLFNFLGPLTIPPPPLSCCWAACTARAGVKSAYARRYRSFPHPGRENHAHDFNPETCGFKKHDKSVFLAKNADESAETARRILSGKLRSPLTDLIILNAGFALSAAHLSSPEEGFALAERTILSGAAADKLDRAPSEAMRNEGGCLKNGRRISKKADCITYYKWIECENPRLKNNISRCGDSDFRIFFCAISGNCLGNIPPTAQACRFSENSVCRRGLAEAGLIQ</sequence>
<name>A0AAE0VMY0_9BIVA</name>
<dbReference type="SUPFAM" id="SSF52418">
    <property type="entry name" value="Nucleoside phosphorylase/phosphoribosyltransferase catalytic domain"/>
    <property type="match status" value="1"/>
</dbReference>
<evidence type="ECO:0000256" key="2">
    <source>
        <dbReference type="ARBA" id="ARBA00022679"/>
    </source>
</evidence>
<accession>A0AAE0VMY0</accession>
<dbReference type="GO" id="GO:0000162">
    <property type="term" value="P:L-tryptophan biosynthetic process"/>
    <property type="evidence" value="ECO:0007669"/>
    <property type="project" value="InterPro"/>
</dbReference>
<feature type="domain" description="Glycosyl transferase family 3" evidence="3">
    <location>
        <begin position="79"/>
        <end position="190"/>
    </location>
</feature>
<dbReference type="Proteomes" id="UP001195483">
    <property type="component" value="Unassembled WGS sequence"/>
</dbReference>
<dbReference type="InterPro" id="IPR005940">
    <property type="entry name" value="Anthranilate_Pribosyl_Tfrase"/>
</dbReference>
<keyword evidence="1" id="KW-0328">Glycosyltransferase</keyword>
<evidence type="ECO:0000259" key="4">
    <source>
        <dbReference type="Pfam" id="PF02885"/>
    </source>
</evidence>
<dbReference type="InterPro" id="IPR000312">
    <property type="entry name" value="Glycosyl_Trfase_fam3"/>
</dbReference>
<dbReference type="PANTHER" id="PTHR43285">
    <property type="entry name" value="ANTHRANILATE PHOSPHORIBOSYLTRANSFERASE"/>
    <property type="match status" value="1"/>
</dbReference>
<evidence type="ECO:0000313" key="5">
    <source>
        <dbReference type="EMBL" id="KAK3584173.1"/>
    </source>
</evidence>
<dbReference type="GO" id="GO:0005829">
    <property type="term" value="C:cytosol"/>
    <property type="evidence" value="ECO:0007669"/>
    <property type="project" value="TreeGrafter"/>
</dbReference>
<feature type="domain" description="Glycosyl transferase family 3" evidence="3">
    <location>
        <begin position="226"/>
        <end position="305"/>
    </location>
</feature>
<organism evidence="5 6">
    <name type="scientific">Potamilus streckersoni</name>
    <dbReference type="NCBI Taxonomy" id="2493646"/>
    <lineage>
        <taxon>Eukaryota</taxon>
        <taxon>Metazoa</taxon>
        <taxon>Spiralia</taxon>
        <taxon>Lophotrochozoa</taxon>
        <taxon>Mollusca</taxon>
        <taxon>Bivalvia</taxon>
        <taxon>Autobranchia</taxon>
        <taxon>Heteroconchia</taxon>
        <taxon>Palaeoheterodonta</taxon>
        <taxon>Unionida</taxon>
        <taxon>Unionoidea</taxon>
        <taxon>Unionidae</taxon>
        <taxon>Ambleminae</taxon>
        <taxon>Lampsilini</taxon>
        <taxon>Potamilus</taxon>
    </lineage>
</organism>
<dbReference type="GO" id="GO:0004048">
    <property type="term" value="F:anthranilate phosphoribosyltransferase activity"/>
    <property type="evidence" value="ECO:0007669"/>
    <property type="project" value="InterPro"/>
</dbReference>
<evidence type="ECO:0008006" key="7">
    <source>
        <dbReference type="Google" id="ProtNLM"/>
    </source>
</evidence>
<comment type="caution">
    <text evidence="5">The sequence shown here is derived from an EMBL/GenBank/DDBJ whole genome shotgun (WGS) entry which is preliminary data.</text>
</comment>
<evidence type="ECO:0000256" key="1">
    <source>
        <dbReference type="ARBA" id="ARBA00022676"/>
    </source>
</evidence>
<feature type="domain" description="Glycosyl transferase family 3 N-terminal" evidence="4">
    <location>
        <begin position="9"/>
        <end position="71"/>
    </location>
</feature>
<reference evidence="5" key="1">
    <citation type="journal article" date="2021" name="Genome Biol. Evol.">
        <title>A High-Quality Reference Genome for a Parasitic Bivalve with Doubly Uniparental Inheritance (Bivalvia: Unionida).</title>
        <authorList>
            <person name="Smith C.H."/>
        </authorList>
    </citation>
    <scope>NUCLEOTIDE SEQUENCE</scope>
    <source>
        <strain evidence="5">CHS0354</strain>
    </source>
</reference>
<dbReference type="Gene3D" id="1.20.970.10">
    <property type="entry name" value="Transferase, Pyrimidine Nucleoside Phosphorylase, Chain C"/>
    <property type="match status" value="1"/>
</dbReference>
<evidence type="ECO:0000259" key="3">
    <source>
        <dbReference type="Pfam" id="PF00591"/>
    </source>
</evidence>
<keyword evidence="2" id="KW-0808">Transferase</keyword>
<dbReference type="NCBIfam" id="TIGR01245">
    <property type="entry name" value="trpD"/>
    <property type="match status" value="1"/>
</dbReference>
<dbReference type="InterPro" id="IPR035902">
    <property type="entry name" value="Nuc_phospho_transferase"/>
</dbReference>
<dbReference type="Gene3D" id="3.40.1030.10">
    <property type="entry name" value="Nucleoside phosphorylase/phosphoribosyltransferase catalytic domain"/>
    <property type="match status" value="2"/>
</dbReference>
<evidence type="ECO:0000313" key="6">
    <source>
        <dbReference type="Proteomes" id="UP001195483"/>
    </source>
</evidence>
<reference evidence="5" key="2">
    <citation type="journal article" date="2021" name="Genome Biol. Evol.">
        <title>Developing a high-quality reference genome for a parasitic bivalve with doubly uniparental inheritance (Bivalvia: Unionida).</title>
        <authorList>
            <person name="Smith C.H."/>
        </authorList>
    </citation>
    <scope>NUCLEOTIDE SEQUENCE</scope>
    <source>
        <strain evidence="5">CHS0354</strain>
        <tissue evidence="5">Mantle</tissue>
    </source>
</reference>
<protein>
    <recommendedName>
        <fullName evidence="7">Anthranilate phosphoribosyltransferase</fullName>
    </recommendedName>
</protein>
<dbReference type="AlphaFoldDB" id="A0AAE0VMY0"/>
<dbReference type="EMBL" id="JAEAOA010002069">
    <property type="protein sequence ID" value="KAK3584173.1"/>
    <property type="molecule type" value="Genomic_DNA"/>
</dbReference>
<dbReference type="InterPro" id="IPR017459">
    <property type="entry name" value="Glycosyl_Trfase_fam3_N_dom"/>
</dbReference>
<reference evidence="5" key="3">
    <citation type="submission" date="2023-05" db="EMBL/GenBank/DDBJ databases">
        <authorList>
            <person name="Smith C.H."/>
        </authorList>
    </citation>
    <scope>NUCLEOTIDE SEQUENCE</scope>
    <source>
        <strain evidence="5">CHS0354</strain>
        <tissue evidence="5">Mantle</tissue>
    </source>
</reference>
<gene>
    <name evidence="5" type="ORF">CHS0354_035254</name>
</gene>
<proteinExistence type="predicted"/>
<dbReference type="Pfam" id="PF02885">
    <property type="entry name" value="Glycos_trans_3N"/>
    <property type="match status" value="1"/>
</dbReference>
<dbReference type="SUPFAM" id="SSF47648">
    <property type="entry name" value="Nucleoside phosphorylase/phosphoribosyltransferase N-terminal domain"/>
    <property type="match status" value="1"/>
</dbReference>
<dbReference type="PANTHER" id="PTHR43285:SF2">
    <property type="entry name" value="ANTHRANILATE PHOSPHORIBOSYLTRANSFERASE"/>
    <property type="match status" value="1"/>
</dbReference>
<keyword evidence="6" id="KW-1185">Reference proteome</keyword>
<dbReference type="Pfam" id="PF00591">
    <property type="entry name" value="Glycos_transf_3"/>
    <property type="match status" value="2"/>
</dbReference>
<dbReference type="InterPro" id="IPR036320">
    <property type="entry name" value="Glycosyl_Trfase_fam3_N_dom_sf"/>
</dbReference>